<reference evidence="5 6" key="1">
    <citation type="submission" date="2020-05" db="EMBL/GenBank/DDBJ databases">
        <title>Compete genome of Limnobacter sp. SAORIC-580.</title>
        <authorList>
            <person name="Song J."/>
            <person name="Cho J.-C."/>
        </authorList>
    </citation>
    <scope>NUCLEOTIDE SEQUENCE [LARGE SCALE GENOMIC DNA]</scope>
    <source>
        <strain evidence="5 6">SAORIC-580</strain>
    </source>
</reference>
<dbReference type="InterPro" id="IPR031325">
    <property type="entry name" value="RHS_repeat"/>
</dbReference>
<dbReference type="PANTHER" id="PTHR32305">
    <property type="match status" value="1"/>
</dbReference>
<keyword evidence="6" id="KW-1185">Reference proteome</keyword>
<dbReference type="Pfam" id="PF20148">
    <property type="entry name" value="DUF6531"/>
    <property type="match status" value="1"/>
</dbReference>
<name>A0ABX6N8N2_9BURK</name>
<evidence type="ECO:0000259" key="4">
    <source>
        <dbReference type="Pfam" id="PF25023"/>
    </source>
</evidence>
<evidence type="ECO:0000313" key="5">
    <source>
        <dbReference type="EMBL" id="QJR30778.1"/>
    </source>
</evidence>
<dbReference type="Pfam" id="PF25023">
    <property type="entry name" value="TEN_YD-shell"/>
    <property type="match status" value="2"/>
</dbReference>
<evidence type="ECO:0000313" key="6">
    <source>
        <dbReference type="Proteomes" id="UP000501130"/>
    </source>
</evidence>
<dbReference type="PRINTS" id="PR00394">
    <property type="entry name" value="RHSPROTEIN"/>
</dbReference>
<dbReference type="PANTHER" id="PTHR32305:SF15">
    <property type="entry name" value="PROTEIN RHSA-RELATED"/>
    <property type="match status" value="1"/>
</dbReference>
<feature type="compositionally biased region" description="Basic and acidic residues" evidence="2">
    <location>
        <begin position="1293"/>
        <end position="1302"/>
    </location>
</feature>
<keyword evidence="1" id="KW-0677">Repeat</keyword>
<evidence type="ECO:0000259" key="3">
    <source>
        <dbReference type="Pfam" id="PF20148"/>
    </source>
</evidence>
<dbReference type="InterPro" id="IPR045351">
    <property type="entry name" value="DUF6531"/>
</dbReference>
<feature type="domain" description="Teneurin-like YD-shell" evidence="4">
    <location>
        <begin position="1033"/>
        <end position="1169"/>
    </location>
</feature>
<dbReference type="EMBL" id="CP053084">
    <property type="protein sequence ID" value="QJR30778.1"/>
    <property type="molecule type" value="Genomic_DNA"/>
</dbReference>
<organism evidence="5 6">
    <name type="scientific">Limnobacter profundi</name>
    <dbReference type="NCBI Taxonomy" id="2732163"/>
    <lineage>
        <taxon>Bacteria</taxon>
        <taxon>Pseudomonadati</taxon>
        <taxon>Pseudomonadota</taxon>
        <taxon>Betaproteobacteria</taxon>
        <taxon>Burkholderiales</taxon>
        <taxon>Burkholderiaceae</taxon>
        <taxon>Limnobacter</taxon>
    </lineage>
</organism>
<protein>
    <submittedName>
        <fullName evidence="5">RHS repeat protein</fullName>
    </submittedName>
</protein>
<evidence type="ECO:0000256" key="1">
    <source>
        <dbReference type="ARBA" id="ARBA00022737"/>
    </source>
</evidence>
<feature type="region of interest" description="Disordered" evidence="2">
    <location>
        <begin position="363"/>
        <end position="410"/>
    </location>
</feature>
<dbReference type="NCBIfam" id="TIGR01643">
    <property type="entry name" value="YD_repeat_2x"/>
    <property type="match status" value="7"/>
</dbReference>
<gene>
    <name evidence="5" type="ORF">HKT17_14250</name>
</gene>
<feature type="region of interest" description="Disordered" evidence="2">
    <location>
        <begin position="1255"/>
        <end position="1302"/>
    </location>
</feature>
<dbReference type="Pfam" id="PF05593">
    <property type="entry name" value="RHS_repeat"/>
    <property type="match status" value="4"/>
</dbReference>
<dbReference type="InterPro" id="IPR022385">
    <property type="entry name" value="Rhs_assc_core"/>
</dbReference>
<feature type="domain" description="Teneurin-like YD-shell" evidence="4">
    <location>
        <begin position="1282"/>
        <end position="1490"/>
    </location>
</feature>
<feature type="domain" description="DUF6531" evidence="3">
    <location>
        <begin position="414"/>
        <end position="493"/>
    </location>
</feature>
<dbReference type="InterPro" id="IPR050708">
    <property type="entry name" value="T6SS_VgrG/RHS"/>
</dbReference>
<evidence type="ECO:0000256" key="2">
    <source>
        <dbReference type="SAM" id="MobiDB-lite"/>
    </source>
</evidence>
<accession>A0ABX6N8N2</accession>
<dbReference type="Proteomes" id="UP000501130">
    <property type="component" value="Chromosome"/>
</dbReference>
<feature type="compositionally biased region" description="Low complexity" evidence="2">
    <location>
        <begin position="375"/>
        <end position="397"/>
    </location>
</feature>
<proteinExistence type="predicted"/>
<dbReference type="InterPro" id="IPR056823">
    <property type="entry name" value="TEN-like_YD-shell"/>
</dbReference>
<dbReference type="RefSeq" id="WP_171100962.1">
    <property type="nucleotide sequence ID" value="NZ_CP053084.1"/>
</dbReference>
<sequence>MDFVQLPVFGQSVKSGLGLRFRGNYWAFFDKRTELSPWLALHRESINDTELDELMLHGFPRTRTGDTVDCKVLTHFGLVQGDMYADGFFVGRSERQRTAAFTGDLLVIKIPLTANPQKDLLNPNSIYWASETKLLAHQAGSTEYERGKALVEMATILLARWREHDAQNLEFKVKHRIHELWEEGKAVGQGAGAAAMGFIEGLWSLIKISVEFTVNAVKATCAGFETLINSNFAQIQQMLVGAGMAAYNTAQEMIAALKEGMRLFNLIGSDRLLRTGLFEFLDGYSESVPHLRRLRNAATVVVAIGIEVLLALATFGGSLAVGAARVGARVANGASKVGPFTQAAIRHLANYAKALEKAQASKLRSIDGAPSGNRSSKNSTTTTAAAKPAEPGKPAASNTQGANTPKVADTKTAGEPISMINGEELLQLLDCSMPGLVGLNWQRTYRSSLAEQGFNAGLGAGWAHPLSQHLLAQAGALESSLNYIDEEGRTVYFKPLKVGQRCTNTSEFLTLTRTAETAYRLQASNGLGLAWHFEHLELAQGSEPTQNETQRFSLVRIEDAFGNALAIDYTHGVPTHLYSSQSSWVLGYNEQGLLAQIAQLAKGCSADETDTALEQNQLGLNQLILVQYRYNAQGQLVAVSDAAGFEEQYAYNKRNVLVQRTLKSGYNIYFEWEQAGEHSRCVRQWGDPVGGQPTYHYRFEWDIHGTATNVAMDSRGARTEYQFNAQGLPVLEKGPEGAVTRTTYNSNGQVLERIDALGHREQFQYNSQGHLVAYTNKLGQLHRFEVNAQGQVLKHINAEGHVRSNTYTAEGLLASHTDATGATTRYRYNHLGLLCEVTNPLGQSTRMLYNAQGQLQAQTNALGQSNTYQFDAWGRLAGISNPLGRSAYYAYDLLGRCTRATNHEGLSTEYSYGPLGQLERITDPTGRSAVYEYADKLSQPTARIDAQGFTLRYRYDSERNLIELQNENGQSCHFEYDLAERLTKESGFDGRVQTYQYNAVGHLLEKQEWGVLHGAANGLCLDQIPKQPLAYSRYKRDALGRLLKARQSDGEEATFAYNPQGQLVQASNAHRTLQWEVDAEGRVLAERQDQHRIDHQYNPAGWLKQTSWGAMGGGLPSGALAYQYNALGLLSEINFNGELLAQFERDTLGREVVRKLGNQVHTQSLYDPQGRLVGQVNRRANGSKTERRDELSPTVSRRRYCYNQSNQLVRIDDQGHGTSLYHYDLLDRLRVVEGPTPEAFLFDPASNLLEALEGQEATDAQASRALPEPASPNARRPQQTPGNRLKRQGNRRFNYDDRGNRVEEIVERGPRQGQVTRYRYNAQNQLVEVNVAGVITRYAYDALGRRISKTTEPGAQQSTISTTTFYWNGDVLLSEINEGVSNTSSDGSTKPSRSYLFEPFSFKPLALVQHGHVYHYHTDHIGTPREITNAKAEVVWSSTFKTYGALALAHVNEVDNPLRFQGQYYDEETGLHYNRHRYYDPNSGQFTTQDPIGLLGGMNAYQYAPNPMTWVDPWGLSCKEGNESEFSGDSRTSPWLSDKRVGVVSHLETFRGGGSYLIPKSAYERFVAGKPMAGDPTGQFITTKSAMDKLLGKANGSLDFIKKELSIPENAWNEELMRVDVHNPLLHNARFPSGFERGANELFKWGGYTKGGMPEIVVDQFPIGGYSANTIGVKP</sequence>
<dbReference type="Gene3D" id="2.180.10.10">
    <property type="entry name" value="RHS repeat-associated core"/>
    <property type="match status" value="2"/>
</dbReference>
<dbReference type="InterPro" id="IPR006530">
    <property type="entry name" value="YD"/>
</dbReference>
<dbReference type="NCBIfam" id="TIGR03696">
    <property type="entry name" value="Rhs_assc_core"/>
    <property type="match status" value="1"/>
</dbReference>